<evidence type="ECO:0000313" key="1">
    <source>
        <dbReference type="EMBL" id="EYC27340.1"/>
    </source>
</evidence>
<protein>
    <submittedName>
        <fullName evidence="1">Uncharacterized protein</fullName>
    </submittedName>
</protein>
<dbReference type="EMBL" id="JARK01001345">
    <property type="protein sequence ID" value="EYC27340.1"/>
    <property type="molecule type" value="Genomic_DNA"/>
</dbReference>
<proteinExistence type="predicted"/>
<evidence type="ECO:0000313" key="2">
    <source>
        <dbReference type="Proteomes" id="UP000024635"/>
    </source>
</evidence>
<organism evidence="1 2">
    <name type="scientific">Ancylostoma ceylanicum</name>
    <dbReference type="NCBI Taxonomy" id="53326"/>
    <lineage>
        <taxon>Eukaryota</taxon>
        <taxon>Metazoa</taxon>
        <taxon>Ecdysozoa</taxon>
        <taxon>Nematoda</taxon>
        <taxon>Chromadorea</taxon>
        <taxon>Rhabditida</taxon>
        <taxon>Rhabditina</taxon>
        <taxon>Rhabditomorpha</taxon>
        <taxon>Strongyloidea</taxon>
        <taxon>Ancylostomatidae</taxon>
        <taxon>Ancylostomatinae</taxon>
        <taxon>Ancylostoma</taxon>
    </lineage>
</organism>
<dbReference type="Proteomes" id="UP000024635">
    <property type="component" value="Unassembled WGS sequence"/>
</dbReference>
<keyword evidence="2" id="KW-1185">Reference proteome</keyword>
<reference evidence="2" key="1">
    <citation type="journal article" date="2015" name="Nat. Genet.">
        <title>The genome and transcriptome of the zoonotic hookworm Ancylostoma ceylanicum identify infection-specific gene families.</title>
        <authorList>
            <person name="Schwarz E.M."/>
            <person name="Hu Y."/>
            <person name="Antoshechkin I."/>
            <person name="Miller M.M."/>
            <person name="Sternberg P.W."/>
            <person name="Aroian R.V."/>
        </authorList>
    </citation>
    <scope>NUCLEOTIDE SEQUENCE</scope>
    <source>
        <strain evidence="2">HY135</strain>
    </source>
</reference>
<dbReference type="AlphaFoldDB" id="A0A016VIT5"/>
<comment type="caution">
    <text evidence="1">The sequence shown here is derived from an EMBL/GenBank/DDBJ whole genome shotgun (WGS) entry which is preliminary data.</text>
</comment>
<accession>A0A016VIT5</accession>
<name>A0A016VIT5_9BILA</name>
<gene>
    <name evidence="1" type="primary">Acey_s0009.g660</name>
    <name evidence="1" type="ORF">Y032_0009g660</name>
</gene>
<sequence length="89" mass="9860">MLQLALIVAQQKTNPRRTTHATRQANWTLWFSNLLRAADLLACSSASSFMFVHSTSSNADNGRGPKRPACLPRRVSGASRPCFHMCNND</sequence>